<keyword evidence="2" id="KW-1185">Reference proteome</keyword>
<dbReference type="EMBL" id="BSXV01000317">
    <property type="protein sequence ID" value="GME88571.1"/>
    <property type="molecule type" value="Genomic_DNA"/>
</dbReference>
<gene>
    <name evidence="1" type="ORF">Cboi01_000097400</name>
</gene>
<accession>A0ACB5THR8</accession>
<organism evidence="1 2">
    <name type="scientific">Candida boidinii</name>
    <name type="common">Yeast</name>
    <dbReference type="NCBI Taxonomy" id="5477"/>
    <lineage>
        <taxon>Eukaryota</taxon>
        <taxon>Fungi</taxon>
        <taxon>Dikarya</taxon>
        <taxon>Ascomycota</taxon>
        <taxon>Saccharomycotina</taxon>
        <taxon>Pichiomycetes</taxon>
        <taxon>Pichiales</taxon>
        <taxon>Pichiaceae</taxon>
        <taxon>Ogataea</taxon>
        <taxon>Ogataea/Candida clade</taxon>
    </lineage>
</organism>
<dbReference type="Proteomes" id="UP001165101">
    <property type="component" value="Unassembled WGS sequence"/>
</dbReference>
<reference evidence="1" key="1">
    <citation type="submission" date="2023-04" db="EMBL/GenBank/DDBJ databases">
        <title>Candida boidinii NBRC 1967.</title>
        <authorList>
            <person name="Ichikawa N."/>
            <person name="Sato H."/>
            <person name="Tonouchi N."/>
        </authorList>
    </citation>
    <scope>NUCLEOTIDE SEQUENCE</scope>
    <source>
        <strain evidence="1">NBRC 1967</strain>
    </source>
</reference>
<protein>
    <submittedName>
        <fullName evidence="1">Unnamed protein product</fullName>
    </submittedName>
</protein>
<evidence type="ECO:0000313" key="1">
    <source>
        <dbReference type="EMBL" id="GME88571.1"/>
    </source>
</evidence>
<evidence type="ECO:0000313" key="2">
    <source>
        <dbReference type="Proteomes" id="UP001165101"/>
    </source>
</evidence>
<name>A0ACB5THR8_CANBO</name>
<proteinExistence type="predicted"/>
<sequence length="255" mass="29085">MLSNSIIRPSLNLVRSQIIVAHQSGKNIRFFSSSISAQLLYKSKPQLKKTAAEQLNNSNGDIESNKILSTKKIVTKSDIEDKDKETKLLKNKYYKRTPNFLKPYMRSLMLRPMGFGLSFVILHEVSAVIPFLGLWYLFMKIDWMPLEVPADLVNKGLEIISKGIQNLDTLNLAEKAKMATAGANAYALTKVLLPIRIPICFILAPYFDKFVIRPFGRLFGRNKKKVVRSQDGLQDKIVEKEIWETKLEAPKKKEL</sequence>
<comment type="caution">
    <text evidence="1">The sequence shown here is derived from an EMBL/GenBank/DDBJ whole genome shotgun (WGS) entry which is preliminary data.</text>
</comment>